<feature type="signal peptide" evidence="1">
    <location>
        <begin position="1"/>
        <end position="19"/>
    </location>
</feature>
<dbReference type="RefSeq" id="WP_024547432.1">
    <property type="nucleotide sequence ID" value="NZ_CP188034.1"/>
</dbReference>
<name>A0A2P8VKP3_9ENTR</name>
<keyword evidence="3" id="KW-1185">Reference proteome</keyword>
<feature type="chain" id="PRO_5015134552" evidence="1">
    <location>
        <begin position="20"/>
        <end position="114"/>
    </location>
</feature>
<keyword evidence="1" id="KW-0732">Signal</keyword>
<comment type="caution">
    <text evidence="2">The sequence shown here is derived from an EMBL/GenBank/DDBJ whole genome shotgun (WGS) entry which is preliminary data.</text>
</comment>
<dbReference type="EMBL" id="PYEP01000003">
    <property type="protein sequence ID" value="PSN08133.1"/>
    <property type="molecule type" value="Genomic_DNA"/>
</dbReference>
<dbReference type="OrthoDB" id="6519165at2"/>
<accession>A0A2P8VKP3</accession>
<dbReference type="InterPro" id="IPR019648">
    <property type="entry name" value="YebY"/>
</dbReference>
<reference evidence="2 3" key="1">
    <citation type="submission" date="2018-03" db="EMBL/GenBank/DDBJ databases">
        <title>Draft genome sequence of the first documented clinical Siccibacter turicensis isolate in Austria.</title>
        <authorList>
            <person name="Lepuschitz S."/>
            <person name="Pekard-Amenitsch S."/>
            <person name="Haunold R."/>
            <person name="Schill S."/>
            <person name="Mach R."/>
            <person name="Allerberger F."/>
            <person name="Ruppitsch W."/>
            <person name="Forsythe S.J."/>
        </authorList>
    </citation>
    <scope>NUCLEOTIDE SEQUENCE [LARGE SCALE GENOMIC DNA]</scope>
    <source>
        <strain evidence="2 3">6100069499-17</strain>
    </source>
</reference>
<evidence type="ECO:0000313" key="3">
    <source>
        <dbReference type="Proteomes" id="UP000240212"/>
    </source>
</evidence>
<dbReference type="Pfam" id="PF10709">
    <property type="entry name" value="DUF2511"/>
    <property type="match status" value="1"/>
</dbReference>
<evidence type="ECO:0000256" key="1">
    <source>
        <dbReference type="SAM" id="SignalP"/>
    </source>
</evidence>
<organism evidence="2 3">
    <name type="scientific">Siccibacter turicensis</name>
    <dbReference type="NCBI Taxonomy" id="357233"/>
    <lineage>
        <taxon>Bacteria</taxon>
        <taxon>Pseudomonadati</taxon>
        <taxon>Pseudomonadota</taxon>
        <taxon>Gammaproteobacteria</taxon>
        <taxon>Enterobacterales</taxon>
        <taxon>Enterobacteriaceae</taxon>
        <taxon>Siccibacter</taxon>
    </lineage>
</organism>
<dbReference type="Proteomes" id="UP000240212">
    <property type="component" value="Unassembled WGS sequence"/>
</dbReference>
<gene>
    <name evidence="2" type="ORF">C7G83_08095</name>
</gene>
<sequence length="114" mass="12415">MKKTLLALLLTSLSGMALAAPQIATVSRFEVGKDKWAFNREEVMLSCRPDGALFVINPSTLMQYPLNEKAQQQVASGKTTGQPVSVIVVDDPARPGHKMSLEPFIERAQALCKS</sequence>
<dbReference type="AlphaFoldDB" id="A0A2P8VKP3"/>
<evidence type="ECO:0000313" key="2">
    <source>
        <dbReference type="EMBL" id="PSN08133.1"/>
    </source>
</evidence>
<protein>
    <submittedName>
        <fullName evidence="2">DUF2511 domain-containing protein</fullName>
    </submittedName>
</protein>
<dbReference type="STRING" id="1388748.GCA_000463155_02593"/>
<proteinExistence type="predicted"/>